<accession>A0ABD3NHT1</accession>
<proteinExistence type="predicted"/>
<name>A0ABD3NHT1_9STRA</name>
<dbReference type="Proteomes" id="UP001530315">
    <property type="component" value="Unassembled WGS sequence"/>
</dbReference>
<evidence type="ECO:0000313" key="3">
    <source>
        <dbReference type="Proteomes" id="UP001530315"/>
    </source>
</evidence>
<evidence type="ECO:0008006" key="4">
    <source>
        <dbReference type="Google" id="ProtNLM"/>
    </source>
</evidence>
<sequence length="408" mass="46224">MNIAFRWLFTMASLPNIKMASYGSIVWRSVTAFSSISWNGSTRHHMHDARRRPSAISSFSSTKQHQPVVLKFRTSQFPLSRSLFAWRSISTQQSMATDDVGSNESNGESRTSFDIPLLKKETMRLTLRTHKKIEKASTRVRGAEEQYNKLRSAIDAAPLDEVDENLLQQMERAPNVEQYKKEISELQLRLQKLNWLEEQFSKPPLKSKKQLTIDELKKLVPEGAQVVQYVLELDIDDDDSLKQKKIEIDVNNKRAKAEKAVAMKEQDRQQHGGRLPYRRYYSEQRTEIRVGKQATDNDVLSLSPEHRSGSHWWYHASGCSGSHVVLCTDAASPSEDDILDAASLAALKSKCIGQSVIKVSMTRARNVSKPPGAKAGLVQLSGDIRTITIKKSEVEKRCKRLEETVVVN</sequence>
<keyword evidence="1" id="KW-0175">Coiled coil</keyword>
<organism evidence="2 3">
    <name type="scientific">Stephanodiscus triporus</name>
    <dbReference type="NCBI Taxonomy" id="2934178"/>
    <lineage>
        <taxon>Eukaryota</taxon>
        <taxon>Sar</taxon>
        <taxon>Stramenopiles</taxon>
        <taxon>Ochrophyta</taxon>
        <taxon>Bacillariophyta</taxon>
        <taxon>Coscinodiscophyceae</taxon>
        <taxon>Thalassiosirophycidae</taxon>
        <taxon>Stephanodiscales</taxon>
        <taxon>Stephanodiscaceae</taxon>
        <taxon>Stephanodiscus</taxon>
    </lineage>
</organism>
<gene>
    <name evidence="2" type="ORF">ACHAW5_001559</name>
</gene>
<reference evidence="2 3" key="1">
    <citation type="submission" date="2024-10" db="EMBL/GenBank/DDBJ databases">
        <title>Updated reference genomes for cyclostephanoid diatoms.</title>
        <authorList>
            <person name="Roberts W.R."/>
            <person name="Alverson A.J."/>
        </authorList>
    </citation>
    <scope>NUCLEOTIDE SEQUENCE [LARGE SCALE GENOMIC DNA]</scope>
    <source>
        <strain evidence="2 3">AJA276-08</strain>
    </source>
</reference>
<evidence type="ECO:0000256" key="1">
    <source>
        <dbReference type="SAM" id="Coils"/>
    </source>
</evidence>
<dbReference type="AlphaFoldDB" id="A0ABD3NHT1"/>
<evidence type="ECO:0000313" key="2">
    <source>
        <dbReference type="EMBL" id="KAL3775540.1"/>
    </source>
</evidence>
<feature type="coiled-coil region" evidence="1">
    <location>
        <begin position="133"/>
        <end position="196"/>
    </location>
</feature>
<comment type="caution">
    <text evidence="2">The sequence shown here is derived from an EMBL/GenBank/DDBJ whole genome shotgun (WGS) entry which is preliminary data.</text>
</comment>
<keyword evidence="3" id="KW-1185">Reference proteome</keyword>
<dbReference type="EMBL" id="JALLAZ020001408">
    <property type="protein sequence ID" value="KAL3775540.1"/>
    <property type="molecule type" value="Genomic_DNA"/>
</dbReference>
<protein>
    <recommendedName>
        <fullName evidence="4">NFACT RNA-binding domain-containing protein</fullName>
    </recommendedName>
</protein>